<protein>
    <submittedName>
        <fullName evidence="3">GRIP domain containing protein RUD3</fullName>
    </submittedName>
</protein>
<dbReference type="VEuPathDB" id="AmoebaDB:EHI5A_149370"/>
<dbReference type="PANTHER" id="PTHR45615:SF63">
    <property type="entry name" value="CHROMOSOME UNDETERMINED SCAFFOLD_10, WHOLE GENOME SHOTGUN SEQUENCE"/>
    <property type="match status" value="1"/>
</dbReference>
<dbReference type="Gene3D" id="1.20.5.340">
    <property type="match status" value="1"/>
</dbReference>
<feature type="compositionally biased region" description="Polar residues" evidence="1">
    <location>
        <begin position="219"/>
        <end position="231"/>
    </location>
</feature>
<dbReference type="PANTHER" id="PTHR45615">
    <property type="entry name" value="MYOSIN HEAVY CHAIN, NON-MUSCLE"/>
    <property type="match status" value="1"/>
</dbReference>
<accession>M2SE55</accession>
<dbReference type="SUPFAM" id="SSF49493">
    <property type="entry name" value="HSP40/DnaJ peptide-binding domain"/>
    <property type="match status" value="1"/>
</dbReference>
<proteinExistence type="predicted"/>
<evidence type="ECO:0000259" key="2">
    <source>
        <dbReference type="Pfam" id="PF01556"/>
    </source>
</evidence>
<evidence type="ECO:0000313" key="3">
    <source>
        <dbReference type="EMBL" id="EMD49671.1"/>
    </source>
</evidence>
<dbReference type="GO" id="GO:0051082">
    <property type="term" value="F:unfolded protein binding"/>
    <property type="evidence" value="ECO:0007669"/>
    <property type="project" value="InterPro"/>
</dbReference>
<feature type="compositionally biased region" description="Basic and acidic residues" evidence="1">
    <location>
        <begin position="420"/>
        <end position="469"/>
    </location>
</feature>
<dbReference type="OrthoDB" id="10361554at2759"/>
<gene>
    <name evidence="3" type="ORF">EHI5A_149370</name>
</gene>
<dbReference type="InterPro" id="IPR008971">
    <property type="entry name" value="HSP40/DnaJ_pept-bd"/>
</dbReference>
<dbReference type="AlphaFoldDB" id="M2SE55"/>
<feature type="compositionally biased region" description="Basic and acidic residues" evidence="1">
    <location>
        <begin position="237"/>
        <end position="254"/>
    </location>
</feature>
<feature type="compositionally biased region" description="Basic and acidic residues" evidence="1">
    <location>
        <begin position="391"/>
        <end position="413"/>
    </location>
</feature>
<dbReference type="Gene3D" id="2.60.260.20">
    <property type="entry name" value="Urease metallochaperone UreE, N-terminal domain"/>
    <property type="match status" value="1"/>
</dbReference>
<evidence type="ECO:0000313" key="4">
    <source>
        <dbReference type="Proteomes" id="UP000011755"/>
    </source>
</evidence>
<organism evidence="3 4">
    <name type="scientific">Entamoeba histolytica KU27</name>
    <dbReference type="NCBI Taxonomy" id="885311"/>
    <lineage>
        <taxon>Eukaryota</taxon>
        <taxon>Amoebozoa</taxon>
        <taxon>Evosea</taxon>
        <taxon>Archamoebae</taxon>
        <taxon>Mastigamoebida</taxon>
        <taxon>Entamoebidae</taxon>
        <taxon>Entamoeba</taxon>
    </lineage>
</organism>
<reference evidence="3 4" key="1">
    <citation type="submission" date="2013-02" db="EMBL/GenBank/DDBJ databases">
        <authorList>
            <person name="Hannick L."/>
            <person name="Zafar N."/>
            <person name="Lorenzi H."/>
            <person name="Ali I.A."/>
            <person name="Petri W.P."/>
            <person name="Caler E."/>
        </authorList>
    </citation>
    <scope>NUCLEOTIDE SEQUENCE [LARGE SCALE GENOMIC DNA]</scope>
    <source>
        <strain evidence="3 4">KU27</strain>
    </source>
</reference>
<dbReference type="InterPro" id="IPR002939">
    <property type="entry name" value="DnaJ_C"/>
</dbReference>
<dbReference type="GO" id="GO:0006457">
    <property type="term" value="P:protein folding"/>
    <property type="evidence" value="ECO:0007669"/>
    <property type="project" value="InterPro"/>
</dbReference>
<evidence type="ECO:0000256" key="1">
    <source>
        <dbReference type="SAM" id="MobiDB-lite"/>
    </source>
</evidence>
<dbReference type="Proteomes" id="UP000011755">
    <property type="component" value="Unassembled WGS sequence"/>
</dbReference>
<dbReference type="Pfam" id="PF01556">
    <property type="entry name" value="DnaJ_C"/>
    <property type="match status" value="1"/>
</dbReference>
<feature type="region of interest" description="Disordered" evidence="1">
    <location>
        <begin position="391"/>
        <end position="469"/>
    </location>
</feature>
<feature type="domain" description="Chaperone DnaJ C-terminal" evidence="2">
    <location>
        <begin position="517"/>
        <end position="693"/>
    </location>
</feature>
<name>M2SE55_ENTHI</name>
<feature type="compositionally biased region" description="Basic and acidic residues" evidence="1">
    <location>
        <begin position="204"/>
        <end position="218"/>
    </location>
</feature>
<feature type="region of interest" description="Disordered" evidence="1">
    <location>
        <begin position="196"/>
        <end position="355"/>
    </location>
</feature>
<feature type="compositionally biased region" description="Basic and acidic residues" evidence="1">
    <location>
        <begin position="331"/>
        <end position="355"/>
    </location>
</feature>
<dbReference type="EMBL" id="KB443779">
    <property type="protein sequence ID" value="EMD49671.1"/>
    <property type="molecule type" value="Genomic_DNA"/>
</dbReference>
<feature type="compositionally biased region" description="Acidic residues" evidence="1">
    <location>
        <begin position="264"/>
        <end position="279"/>
    </location>
</feature>
<sequence>MQNTNNFHVLKESLNALCKIVGLFNQTKKETEEANTRKFNEHVTIVNQCLQQLFQCCRVIPDAQSPNEMLNTLNYLSQFLLTCVTTLIGESVTFLKNEESLLKERQSDEEIVQKMQKLYQQMQGIMLIKGVGPSITSIYNNIMTAKGDELRSECQKLLTLLTELDKSNITTVTLQFGEDIIDLPLQILETKQTEKSLNNADQKIVQRDEEKEVDDNKQKPSLSTKNPQKQDNIMDLTKQKSNIEKESNTEKDQQNEEQQNNETNQEEVEEEEVEEEVKEEDNQGDKETKESETNSQRKCRESNFESQEGVSHGDPNIRGDSETKTGTTVPDRCDSQEDKGSIEKVKQNEEQENTEISKLKQELIECRKQCATAINTNAGLNDEIKKLNEQLEEEKKKSVDYEQLKQKQEDSEKQYSQSLTEKEKEIERQKAEIESQKAEIESQKAEIERQRNEIESQKAEIESQKAEIESQKAEIERQKAEIERQKAEIERQRNEIESQRNEIERQKAEIERQRKKIEEKEKEIKGKESTIEDKENEIEKLKQEINYLKKPLEPEVVFCNVPISHYVTGYQEVIEVNHKKIVVPISIGQPEGVRYQYDNCGTPVNGRMRDLIVIDRTEQTESLRRQGNDIIQTVFISQPQRNTELQCSIPCIDGRSNITVTIIRQEGMQGPYKGYGMPIGTTGKRGDLYLIIKFN</sequence>
<feature type="compositionally biased region" description="Basic and acidic residues" evidence="1">
    <location>
        <begin position="280"/>
        <end position="292"/>
    </location>
</feature>